<dbReference type="SUPFAM" id="SSF55729">
    <property type="entry name" value="Acyl-CoA N-acyltransferases (Nat)"/>
    <property type="match status" value="1"/>
</dbReference>
<dbReference type="RefSeq" id="WP_214212484.1">
    <property type="nucleotide sequence ID" value="NZ_JABBFO010000002.1"/>
</dbReference>
<proteinExistence type="predicted"/>
<dbReference type="InterPro" id="IPR016181">
    <property type="entry name" value="Acyl_CoA_acyltransferase"/>
</dbReference>
<comment type="caution">
    <text evidence="2">The sequence shown here is derived from an EMBL/GenBank/DDBJ whole genome shotgun (WGS) entry which is preliminary data.</text>
</comment>
<dbReference type="InterPro" id="IPR041496">
    <property type="entry name" value="YitH/HolE_GNAT"/>
</dbReference>
<dbReference type="PANTHER" id="PTHR47237:SF2">
    <property type="entry name" value="BLL4206 PROTEIN"/>
    <property type="match status" value="1"/>
</dbReference>
<evidence type="ECO:0000313" key="2">
    <source>
        <dbReference type="EMBL" id="MBT0726684.1"/>
    </source>
</evidence>
<evidence type="ECO:0000313" key="3">
    <source>
        <dbReference type="Proteomes" id="UP000786875"/>
    </source>
</evidence>
<gene>
    <name evidence="2" type="ORF">HGT73_04680</name>
</gene>
<keyword evidence="3" id="KW-1185">Reference proteome</keyword>
<dbReference type="EMBL" id="JABBFO010000002">
    <property type="protein sequence ID" value="MBT0726684.1"/>
    <property type="molecule type" value="Genomic_DNA"/>
</dbReference>
<dbReference type="InterPro" id="IPR052729">
    <property type="entry name" value="Acyl/Acetyltrans_Enzymes"/>
</dbReference>
<protein>
    <submittedName>
        <fullName evidence="2">GNAT family N-acetyltransferase</fullName>
    </submittedName>
</protein>
<dbReference type="InterPro" id="IPR000182">
    <property type="entry name" value="GNAT_dom"/>
</dbReference>
<dbReference type="Gene3D" id="3.40.630.90">
    <property type="match status" value="1"/>
</dbReference>
<organism evidence="2 3">
    <name type="scientific">Rosenbergiella australiborealis</name>
    <dbReference type="NCBI Taxonomy" id="1544696"/>
    <lineage>
        <taxon>Bacteria</taxon>
        <taxon>Pseudomonadati</taxon>
        <taxon>Pseudomonadota</taxon>
        <taxon>Gammaproteobacteria</taxon>
        <taxon>Enterobacterales</taxon>
        <taxon>Erwiniaceae</taxon>
        <taxon>Rosenbergiella</taxon>
    </lineage>
</organism>
<sequence length="282" mass="31520">MTIELRAMQPADLEQGYRLSQQVSWPHRREDWQQALAHGAGLVAENEQQIVGCAILWPWGDTRSTLGLVIVDPACQGKGIGKKLIDALLAKVPNGNVRLHATEMGQGLYEKYGFIAQGAIFQHQIAQLPECEVLELAEDETIRPLREDELPTLIDKDNQSHGLYRPTLWKDLFVSAESLLVLDKAGEIQGYMTLRKFGRGNVIGPLLAKDEQCARKLFCYAAALLQGQFVRMDTYGHTPFSDWLVTQGLPVIDAPVMMVRGLPWQRSPEAMIDFSFMSQAMG</sequence>
<dbReference type="Pfam" id="PF18014">
    <property type="entry name" value="Acetyltransf_18"/>
    <property type="match status" value="1"/>
</dbReference>
<dbReference type="CDD" id="cd04301">
    <property type="entry name" value="NAT_SF"/>
    <property type="match status" value="1"/>
</dbReference>
<dbReference type="Proteomes" id="UP000786875">
    <property type="component" value="Unassembled WGS sequence"/>
</dbReference>
<reference evidence="2 3" key="1">
    <citation type="submission" date="2020-04" db="EMBL/GenBank/DDBJ databases">
        <title>Genome sequencing of Rosenbergiella species.</title>
        <authorList>
            <person name="Alvarez-Perez S."/>
            <person name="Lievens B."/>
        </authorList>
    </citation>
    <scope>NUCLEOTIDE SEQUENCE [LARGE SCALE GENOMIC DNA]</scope>
    <source>
        <strain evidence="2 3">CdVSA20.1</strain>
    </source>
</reference>
<accession>A0ABS5T2W1</accession>
<name>A0ABS5T2W1_9GAMM</name>
<dbReference type="Pfam" id="PF13508">
    <property type="entry name" value="Acetyltransf_7"/>
    <property type="match status" value="1"/>
</dbReference>
<dbReference type="Gene3D" id="3.40.630.30">
    <property type="match status" value="1"/>
</dbReference>
<feature type="domain" description="N-acetyltransferase" evidence="1">
    <location>
        <begin position="3"/>
        <end position="134"/>
    </location>
</feature>
<dbReference type="PANTHER" id="PTHR47237">
    <property type="entry name" value="SLL0310 PROTEIN"/>
    <property type="match status" value="1"/>
</dbReference>
<evidence type="ECO:0000259" key="1">
    <source>
        <dbReference type="PROSITE" id="PS51186"/>
    </source>
</evidence>
<dbReference type="PROSITE" id="PS51186">
    <property type="entry name" value="GNAT"/>
    <property type="match status" value="1"/>
</dbReference>